<evidence type="ECO:0000313" key="1">
    <source>
        <dbReference type="EMBL" id="KAG2560957.1"/>
    </source>
</evidence>
<organism evidence="1 2">
    <name type="scientific">Panicum virgatum</name>
    <name type="common">Blackwell switchgrass</name>
    <dbReference type="NCBI Taxonomy" id="38727"/>
    <lineage>
        <taxon>Eukaryota</taxon>
        <taxon>Viridiplantae</taxon>
        <taxon>Streptophyta</taxon>
        <taxon>Embryophyta</taxon>
        <taxon>Tracheophyta</taxon>
        <taxon>Spermatophyta</taxon>
        <taxon>Magnoliopsida</taxon>
        <taxon>Liliopsida</taxon>
        <taxon>Poales</taxon>
        <taxon>Poaceae</taxon>
        <taxon>PACMAD clade</taxon>
        <taxon>Panicoideae</taxon>
        <taxon>Panicodae</taxon>
        <taxon>Paniceae</taxon>
        <taxon>Panicinae</taxon>
        <taxon>Panicum</taxon>
        <taxon>Panicum sect. Hiantes</taxon>
    </lineage>
</organism>
<comment type="caution">
    <text evidence="1">The sequence shown here is derived from an EMBL/GenBank/DDBJ whole genome shotgun (WGS) entry which is preliminary data.</text>
</comment>
<dbReference type="Proteomes" id="UP000823388">
    <property type="component" value="Chromosome 8K"/>
</dbReference>
<keyword evidence="2" id="KW-1185">Reference proteome</keyword>
<name>A0A8T0PF94_PANVG</name>
<protein>
    <submittedName>
        <fullName evidence="1">Uncharacterized protein</fullName>
    </submittedName>
</protein>
<sequence>MSSTILSTTNAGDVRCDILREKCNERNCNELQCKHWYGEHHFESVCCKKTPPFPDLCCCELSTYTKAPRFGALP</sequence>
<accession>A0A8T0PF94</accession>
<dbReference type="EMBL" id="CM029051">
    <property type="protein sequence ID" value="KAG2560957.1"/>
    <property type="molecule type" value="Genomic_DNA"/>
</dbReference>
<evidence type="ECO:0000313" key="2">
    <source>
        <dbReference type="Proteomes" id="UP000823388"/>
    </source>
</evidence>
<dbReference type="AlphaFoldDB" id="A0A8T0PF94"/>
<gene>
    <name evidence="1" type="ORF">PVAP13_8KG115800</name>
</gene>
<proteinExistence type="predicted"/>
<reference evidence="1 2" key="1">
    <citation type="submission" date="2020-05" db="EMBL/GenBank/DDBJ databases">
        <title>WGS assembly of Panicum virgatum.</title>
        <authorList>
            <person name="Lovell J.T."/>
            <person name="Jenkins J."/>
            <person name="Shu S."/>
            <person name="Juenger T.E."/>
            <person name="Schmutz J."/>
        </authorList>
    </citation>
    <scope>NUCLEOTIDE SEQUENCE [LARGE SCALE GENOMIC DNA]</scope>
    <source>
        <strain evidence="2">cv. AP13</strain>
    </source>
</reference>